<keyword evidence="4" id="KW-1185">Reference proteome</keyword>
<evidence type="ECO:0000313" key="5">
    <source>
        <dbReference type="Proteomes" id="UP000298340"/>
    </source>
</evidence>
<evidence type="ECO:0000313" key="3">
    <source>
        <dbReference type="EMBL" id="TEB44342.1"/>
    </source>
</evidence>
<keyword evidence="1" id="KW-0812">Transmembrane</keyword>
<dbReference type="Proteomes" id="UP000298340">
    <property type="component" value="Unassembled WGS sequence"/>
</dbReference>
<dbReference type="EMBL" id="SLWA01000003">
    <property type="protein sequence ID" value="TCN58939.1"/>
    <property type="molecule type" value="Genomic_DNA"/>
</dbReference>
<dbReference type="EMBL" id="QWDN01000003">
    <property type="protein sequence ID" value="TEB44342.1"/>
    <property type="molecule type" value="Genomic_DNA"/>
</dbReference>
<evidence type="ECO:0000313" key="2">
    <source>
        <dbReference type="EMBL" id="TCN58939.1"/>
    </source>
</evidence>
<feature type="transmembrane region" description="Helical" evidence="1">
    <location>
        <begin position="169"/>
        <end position="192"/>
    </location>
</feature>
<reference evidence="2" key="3">
    <citation type="submission" date="2019-03" db="EMBL/GenBank/DDBJ databases">
        <authorList>
            <person name="Whitman W."/>
            <person name="Huntemann M."/>
            <person name="Clum A."/>
            <person name="Pillay M."/>
            <person name="Palaniappan K."/>
            <person name="Varghese N."/>
            <person name="Mikhailova N."/>
            <person name="Stamatis D."/>
            <person name="Reddy T."/>
            <person name="Daum C."/>
            <person name="Shapiro N."/>
            <person name="Ivanova N."/>
            <person name="Kyrpides N."/>
            <person name="Woyke T."/>
        </authorList>
    </citation>
    <scope>NUCLEOTIDE SEQUENCE</scope>
    <source>
        <strain evidence="2">P5626</strain>
    </source>
</reference>
<keyword evidence="1" id="KW-0472">Membrane</keyword>
<accession>A0A4Y7UES9</accession>
<feature type="transmembrane region" description="Helical" evidence="1">
    <location>
        <begin position="51"/>
        <end position="77"/>
    </location>
</feature>
<protein>
    <submittedName>
        <fullName evidence="3">DUF4386 domain-containing protein</fullName>
    </submittedName>
    <submittedName>
        <fullName evidence="2">Uncharacterized protein DUF4386</fullName>
    </submittedName>
</protein>
<evidence type="ECO:0000256" key="1">
    <source>
        <dbReference type="SAM" id="Phobius"/>
    </source>
</evidence>
<dbReference type="OrthoDB" id="1160166at2"/>
<feature type="transmembrane region" description="Helical" evidence="1">
    <location>
        <begin position="12"/>
        <end position="31"/>
    </location>
</feature>
<dbReference type="RefSeq" id="WP_132035162.1">
    <property type="nucleotide sequence ID" value="NZ_QWDN01000003.1"/>
</dbReference>
<organism evidence="3 5">
    <name type="scientific">Flavobacterium circumlabens</name>
    <dbReference type="NCBI Taxonomy" id="2133765"/>
    <lineage>
        <taxon>Bacteria</taxon>
        <taxon>Pseudomonadati</taxon>
        <taxon>Bacteroidota</taxon>
        <taxon>Flavobacteriia</taxon>
        <taxon>Flavobacteriales</taxon>
        <taxon>Flavobacteriaceae</taxon>
        <taxon>Flavobacterium</taxon>
    </lineage>
</organism>
<gene>
    <name evidence="3" type="ORF">D0809_11345</name>
    <name evidence="2" type="ORF">EV142_103386</name>
</gene>
<dbReference type="Pfam" id="PF14329">
    <property type="entry name" value="DUF4386"/>
    <property type="match status" value="1"/>
</dbReference>
<feature type="transmembrane region" description="Helical" evidence="1">
    <location>
        <begin position="198"/>
        <end position="219"/>
    </location>
</feature>
<keyword evidence="1" id="KW-1133">Transmembrane helix</keyword>
<name>A0A4Y7UES9_9FLAO</name>
<dbReference type="AlphaFoldDB" id="A0A4Y7UES9"/>
<feature type="transmembrane region" description="Helical" evidence="1">
    <location>
        <begin position="89"/>
        <end position="109"/>
    </location>
</feature>
<reference evidence="3 5" key="2">
    <citation type="journal article" date="2018" name="Syst. Appl. Microbiol.">
        <title>Flavobacterium circumlabens sp. nov. and Flavobacterium cupreum sp. nov., two psychrotrophic species isolated from Antarctic environmental samples.</title>
        <authorList>
            <person name="Kralova S."/>
            <person name="Busse H.J."/>
            <person name="Svec P."/>
            <person name="Maslanova I."/>
            <person name="Stankova E."/>
            <person name="Bartak M."/>
            <person name="Sedlacek I."/>
        </authorList>
    </citation>
    <scope>NUCLEOTIDE SEQUENCE [LARGE SCALE GENOMIC DNA]</scope>
    <source>
        <strain evidence="3 5">CCM 8828</strain>
    </source>
</reference>
<evidence type="ECO:0000313" key="4">
    <source>
        <dbReference type="Proteomes" id="UP000295270"/>
    </source>
</evidence>
<comment type="caution">
    <text evidence="3">The sequence shown here is derived from an EMBL/GenBank/DDBJ whole genome shotgun (WGS) entry which is preliminary data.</text>
</comment>
<dbReference type="InterPro" id="IPR025495">
    <property type="entry name" value="DUF4386"/>
</dbReference>
<proteinExistence type="predicted"/>
<dbReference type="Proteomes" id="UP000295270">
    <property type="component" value="Unassembled WGS sequence"/>
</dbReference>
<feature type="transmembrane region" description="Helical" evidence="1">
    <location>
        <begin position="137"/>
        <end position="157"/>
    </location>
</feature>
<sequence>MSSEKKTARLAGILYLIIAITGAFGIMYVPTQLFVGDDIHLTAKNILDHELLFRFGIFSSLICQTVFVFLALTLYNLFKNVNAHLARTLVALVIVGVPIAFFIIFNQYYVLLILKEDFMTRFSSIQQNALAMLSLKMYGNGNVIIGIFWGLWLIPFGQLAYRSNFIPKILGVLLILGGLCYLLDTTTFILFPEYHSKTGILVGITSATAEFAMVGWLLIKGVKTKKLT</sequence>
<reference evidence="2 4" key="1">
    <citation type="journal article" date="2015" name="Stand. Genomic Sci.">
        <title>Genomic Encyclopedia of Bacterial and Archaeal Type Strains, Phase III: the genomes of soil and plant-associated and newly described type strains.</title>
        <authorList>
            <person name="Whitman W.B."/>
            <person name="Woyke T."/>
            <person name="Klenk H.P."/>
            <person name="Zhou Y."/>
            <person name="Lilburn T.G."/>
            <person name="Beck B.J."/>
            <person name="De Vos P."/>
            <person name="Vandamme P."/>
            <person name="Eisen J.A."/>
            <person name="Garrity G."/>
            <person name="Hugenholtz P."/>
            <person name="Kyrpides N.C."/>
        </authorList>
    </citation>
    <scope>NUCLEOTIDE SEQUENCE [LARGE SCALE GENOMIC DNA]</scope>
    <source>
        <strain evidence="2 4">P5626</strain>
    </source>
</reference>